<evidence type="ECO:0000313" key="1">
    <source>
        <dbReference type="EMBL" id="KAK2567611.1"/>
    </source>
</evidence>
<protein>
    <submittedName>
        <fullName evidence="1">Uncharacterized protein</fullName>
    </submittedName>
</protein>
<dbReference type="EMBL" id="JARQWQ010000014">
    <property type="protein sequence ID" value="KAK2567611.1"/>
    <property type="molecule type" value="Genomic_DNA"/>
</dbReference>
<keyword evidence="2" id="KW-1185">Reference proteome</keyword>
<dbReference type="Proteomes" id="UP001249851">
    <property type="component" value="Unassembled WGS sequence"/>
</dbReference>
<gene>
    <name evidence="1" type="ORF">P5673_008459</name>
</gene>
<proteinExistence type="predicted"/>
<name>A0AAD9QUF2_ACRCE</name>
<organism evidence="1 2">
    <name type="scientific">Acropora cervicornis</name>
    <name type="common">Staghorn coral</name>
    <dbReference type="NCBI Taxonomy" id="6130"/>
    <lineage>
        <taxon>Eukaryota</taxon>
        <taxon>Metazoa</taxon>
        <taxon>Cnidaria</taxon>
        <taxon>Anthozoa</taxon>
        <taxon>Hexacorallia</taxon>
        <taxon>Scleractinia</taxon>
        <taxon>Astrocoeniina</taxon>
        <taxon>Acroporidae</taxon>
        <taxon>Acropora</taxon>
    </lineage>
</organism>
<accession>A0AAD9QUF2</accession>
<dbReference type="AlphaFoldDB" id="A0AAD9QUF2"/>
<reference evidence="1" key="2">
    <citation type="journal article" date="2023" name="Science">
        <title>Genomic signatures of disease resistance in endangered staghorn corals.</title>
        <authorList>
            <person name="Vollmer S.V."/>
            <person name="Selwyn J.D."/>
            <person name="Despard B.A."/>
            <person name="Roesel C.L."/>
        </authorList>
    </citation>
    <scope>NUCLEOTIDE SEQUENCE</scope>
    <source>
        <strain evidence="1">K2</strain>
    </source>
</reference>
<sequence>MLRVEKEWNSLPLRVEVSFHRLHFIGRAGISREGVLVIHDNRKLLHNSYLQHYLSDVCLYVVMCRIKKIDERFGIFARGGNDSLYNYIIHDKSRGLQDTAYLPGRGGIQ</sequence>
<reference evidence="1" key="1">
    <citation type="journal article" date="2023" name="G3 (Bethesda)">
        <title>Whole genome assembly and annotation of the endangered Caribbean coral Acropora cervicornis.</title>
        <authorList>
            <person name="Selwyn J.D."/>
            <person name="Vollmer S.V."/>
        </authorList>
    </citation>
    <scope>NUCLEOTIDE SEQUENCE</scope>
    <source>
        <strain evidence="1">K2</strain>
    </source>
</reference>
<comment type="caution">
    <text evidence="1">The sequence shown here is derived from an EMBL/GenBank/DDBJ whole genome shotgun (WGS) entry which is preliminary data.</text>
</comment>
<evidence type="ECO:0000313" key="2">
    <source>
        <dbReference type="Proteomes" id="UP001249851"/>
    </source>
</evidence>